<dbReference type="Pfam" id="PF14759">
    <property type="entry name" value="Reductase_C"/>
    <property type="match status" value="1"/>
</dbReference>
<dbReference type="SUPFAM" id="SSF51905">
    <property type="entry name" value="FAD/NAD(P)-binding domain"/>
    <property type="match status" value="2"/>
</dbReference>
<dbReference type="PANTHER" id="PTHR43557:SF2">
    <property type="entry name" value="RIESKE DOMAIN-CONTAINING PROTEIN-RELATED"/>
    <property type="match status" value="1"/>
</dbReference>
<dbReference type="GO" id="GO:0016651">
    <property type="term" value="F:oxidoreductase activity, acting on NAD(P)H"/>
    <property type="evidence" value="ECO:0007669"/>
    <property type="project" value="TreeGrafter"/>
</dbReference>
<evidence type="ECO:0000259" key="6">
    <source>
        <dbReference type="Pfam" id="PF14759"/>
    </source>
</evidence>
<accession>N0DZ29</accession>
<evidence type="ECO:0000259" key="5">
    <source>
        <dbReference type="Pfam" id="PF07992"/>
    </source>
</evidence>
<organism evidence="7 8">
    <name type="scientific">Phycicoccus elongatus Lp2</name>
    <dbReference type="NCBI Taxonomy" id="1193181"/>
    <lineage>
        <taxon>Bacteria</taxon>
        <taxon>Bacillati</taxon>
        <taxon>Actinomycetota</taxon>
        <taxon>Actinomycetes</taxon>
        <taxon>Micrococcales</taxon>
        <taxon>Intrasporangiaceae</taxon>
        <taxon>Phycicoccus</taxon>
    </lineage>
</organism>
<dbReference type="STRING" id="1193181.BN10_300078"/>
<gene>
    <name evidence="7" type="ORF">BN10_300078</name>
</gene>
<feature type="domain" description="FAD/NAD(P)-binding" evidence="5">
    <location>
        <begin position="3"/>
        <end position="286"/>
    </location>
</feature>
<dbReference type="GO" id="GO:0005737">
    <property type="term" value="C:cytoplasm"/>
    <property type="evidence" value="ECO:0007669"/>
    <property type="project" value="TreeGrafter"/>
</dbReference>
<name>N0DZ29_9MICO</name>
<dbReference type="OrthoDB" id="1145at2"/>
<evidence type="ECO:0000256" key="3">
    <source>
        <dbReference type="ARBA" id="ARBA00022827"/>
    </source>
</evidence>
<comment type="cofactor">
    <cofactor evidence="1">
        <name>FAD</name>
        <dbReference type="ChEBI" id="CHEBI:57692"/>
    </cofactor>
</comment>
<dbReference type="AlphaFoldDB" id="N0DZ29"/>
<sequence>MSTIVVIGGGLAGGTVVTSLREGGFEGDIVLLAAEPHAPYERPPLSKDYLMGKKPIEKAYVHDEGWYAAHDVDLRTDTEVVAIDRDAKVVRTTDGAEQPYDQLVIATGAVPRHLALADGSGAHTAYLRTIEDSDRIREFFGEGRRIVVIGAGWIGLEVAAAAREAGSEVTVFESAELPLLRVLGPTVAQVFADLHCEHGVDLRLGATVTAEDLRGADLVVVGVGVAPKATLAEQAGLDVDNGILVDARLRTSDPSIFAIGDVANHDHPVLGRRIRVEHWDTAIEQAKVAAANLLGGDQDYERQPYFFTDQYDLGMEYWGHGSADDDVEVEGDLAARVFRAFWVRDGVVVAAMQANDWDASGEVKATVGKPR</sequence>
<keyword evidence="4" id="KW-0560">Oxidoreductase</keyword>
<dbReference type="Gene3D" id="3.50.50.60">
    <property type="entry name" value="FAD/NAD(P)-binding domain"/>
    <property type="match status" value="2"/>
</dbReference>
<feature type="domain" description="Reductase C-terminal" evidence="6">
    <location>
        <begin position="305"/>
        <end position="356"/>
    </location>
</feature>
<dbReference type="InterPro" id="IPR028202">
    <property type="entry name" value="Reductase_C"/>
</dbReference>
<keyword evidence="3" id="KW-0274">FAD</keyword>
<dbReference type="eggNOG" id="COG0446">
    <property type="taxonomic scope" value="Bacteria"/>
</dbReference>
<evidence type="ECO:0000313" key="8">
    <source>
        <dbReference type="Proteomes" id="UP000013167"/>
    </source>
</evidence>
<dbReference type="PANTHER" id="PTHR43557">
    <property type="entry name" value="APOPTOSIS-INDUCING FACTOR 1"/>
    <property type="match status" value="1"/>
</dbReference>
<dbReference type="PRINTS" id="PR00368">
    <property type="entry name" value="FADPNR"/>
</dbReference>
<proteinExistence type="predicted"/>
<dbReference type="Gene3D" id="3.30.390.30">
    <property type="match status" value="1"/>
</dbReference>
<comment type="caution">
    <text evidence="7">The sequence shown here is derived from an EMBL/GenBank/DDBJ whole genome shotgun (WGS) entry which is preliminary data.</text>
</comment>
<dbReference type="InterPro" id="IPR023753">
    <property type="entry name" value="FAD/NAD-binding_dom"/>
</dbReference>
<dbReference type="InterPro" id="IPR036188">
    <property type="entry name" value="FAD/NAD-bd_sf"/>
</dbReference>
<keyword evidence="2" id="KW-0285">Flavoprotein</keyword>
<dbReference type="Proteomes" id="UP000013167">
    <property type="component" value="Unassembled WGS sequence"/>
</dbReference>
<dbReference type="HOGENOM" id="CLU_003291_4_0_11"/>
<evidence type="ECO:0000256" key="1">
    <source>
        <dbReference type="ARBA" id="ARBA00001974"/>
    </source>
</evidence>
<dbReference type="PRINTS" id="PR00411">
    <property type="entry name" value="PNDRDTASEI"/>
</dbReference>
<evidence type="ECO:0000256" key="2">
    <source>
        <dbReference type="ARBA" id="ARBA00022630"/>
    </source>
</evidence>
<protein>
    <submittedName>
        <fullName evidence="7">Putative ferredoxin reductase</fullName>
    </submittedName>
</protein>
<dbReference type="InterPro" id="IPR016156">
    <property type="entry name" value="FAD/NAD-linked_Rdtase_dimer_sf"/>
</dbReference>
<dbReference type="RefSeq" id="WP_010849629.1">
    <property type="nucleotide sequence ID" value="NZ_HF570956.1"/>
</dbReference>
<evidence type="ECO:0000313" key="7">
    <source>
        <dbReference type="EMBL" id="CCH69737.1"/>
    </source>
</evidence>
<dbReference type="Pfam" id="PF07992">
    <property type="entry name" value="Pyr_redox_2"/>
    <property type="match status" value="1"/>
</dbReference>
<reference evidence="7 8" key="1">
    <citation type="journal article" date="2013" name="ISME J.">
        <title>A metabolic model for members of the genus Tetrasphaera involved in enhanced biological phosphorus removal.</title>
        <authorList>
            <person name="Kristiansen R."/>
            <person name="Nguyen H.T.T."/>
            <person name="Saunders A.M."/>
            <person name="Nielsen J.L."/>
            <person name="Wimmer R."/>
            <person name="Le V.Q."/>
            <person name="McIlroy S.J."/>
            <person name="Petrovski S."/>
            <person name="Seviour R.J."/>
            <person name="Calteau A."/>
            <person name="Nielsen K.L."/>
            <person name="Nielsen P.H."/>
        </authorList>
    </citation>
    <scope>NUCLEOTIDE SEQUENCE [LARGE SCALE GENOMIC DNA]</scope>
    <source>
        <strain evidence="7 8">Lp2</strain>
    </source>
</reference>
<dbReference type="SUPFAM" id="SSF55424">
    <property type="entry name" value="FAD/NAD-linked reductases, dimerisation (C-terminal) domain"/>
    <property type="match status" value="1"/>
</dbReference>
<dbReference type="InterPro" id="IPR050446">
    <property type="entry name" value="FAD-oxidoreductase/Apoptosis"/>
</dbReference>
<keyword evidence="8" id="KW-1185">Reference proteome</keyword>
<dbReference type="EMBL" id="CAIZ01000098">
    <property type="protein sequence ID" value="CCH69737.1"/>
    <property type="molecule type" value="Genomic_DNA"/>
</dbReference>
<evidence type="ECO:0000256" key="4">
    <source>
        <dbReference type="ARBA" id="ARBA00023002"/>
    </source>
</evidence>